<evidence type="ECO:0000259" key="1">
    <source>
        <dbReference type="Pfam" id="PF20254"/>
    </source>
</evidence>
<feature type="domain" description="N,N-dimethylformamidase beta subunit-like C-terminal" evidence="1">
    <location>
        <begin position="6"/>
        <end position="239"/>
    </location>
</feature>
<keyword evidence="3" id="KW-1185">Reference proteome</keyword>
<dbReference type="EMBL" id="BAABBE010000003">
    <property type="protein sequence ID" value="GAA3627985.1"/>
    <property type="molecule type" value="Genomic_DNA"/>
</dbReference>
<gene>
    <name evidence="2" type="ORF">GCM10022267_12890</name>
</gene>
<proteinExistence type="predicted"/>
<evidence type="ECO:0000313" key="2">
    <source>
        <dbReference type="EMBL" id="GAA3627985.1"/>
    </source>
</evidence>
<sequence>MDDRAARRRITTQRPFANAYIEAPGFIDVRFYGDLLLLKWFSDNNVAYDCYQDTDLHNPAWLSQYKVLVLATHPEYWTPQMRDAVENYLAGGDRVTYTGGNGMYERVDHLAQAGPHVLQRGRQPVAVARSGPAGVVGARRGVRQLLLHGHASVRGGRRAPVLEGTGLAVGDEFGKTGYNFAASGWEVDTRAGAGAEAPGVVQFAHGVQHRGAEMCVLPKPNGGWVFSAGSLCFNGALAHDPRMSRILLNAMNAAVS</sequence>
<reference evidence="3" key="1">
    <citation type="journal article" date="2019" name="Int. J. Syst. Evol. Microbiol.">
        <title>The Global Catalogue of Microorganisms (GCM) 10K type strain sequencing project: providing services to taxonomists for standard genome sequencing and annotation.</title>
        <authorList>
            <consortium name="The Broad Institute Genomics Platform"/>
            <consortium name="The Broad Institute Genome Sequencing Center for Infectious Disease"/>
            <person name="Wu L."/>
            <person name="Ma J."/>
        </authorList>
    </citation>
    <scope>NUCLEOTIDE SEQUENCE [LARGE SCALE GENOMIC DNA]</scope>
    <source>
        <strain evidence="3">JCM 17494</strain>
    </source>
</reference>
<dbReference type="Pfam" id="PF20254">
    <property type="entry name" value="DMFA2_C"/>
    <property type="match status" value="1"/>
</dbReference>
<evidence type="ECO:0000313" key="3">
    <source>
        <dbReference type="Proteomes" id="UP001500711"/>
    </source>
</evidence>
<organism evidence="2 3">
    <name type="scientific">Lentzea roselyniae</name>
    <dbReference type="NCBI Taxonomy" id="531940"/>
    <lineage>
        <taxon>Bacteria</taxon>
        <taxon>Bacillati</taxon>
        <taxon>Actinomycetota</taxon>
        <taxon>Actinomycetes</taxon>
        <taxon>Pseudonocardiales</taxon>
        <taxon>Pseudonocardiaceae</taxon>
        <taxon>Lentzea</taxon>
    </lineage>
</organism>
<accession>A0ABP7AAG6</accession>
<comment type="caution">
    <text evidence="2">The sequence shown here is derived from an EMBL/GenBank/DDBJ whole genome shotgun (WGS) entry which is preliminary data.</text>
</comment>
<protein>
    <recommendedName>
        <fullName evidence="1">N,N-dimethylformamidase beta subunit-like C-terminal domain-containing protein</fullName>
    </recommendedName>
</protein>
<dbReference type="Proteomes" id="UP001500711">
    <property type="component" value="Unassembled WGS sequence"/>
</dbReference>
<name>A0ABP7AAG6_9PSEU</name>
<dbReference type="InterPro" id="IPR046540">
    <property type="entry name" value="DMFA2_C"/>
</dbReference>